<evidence type="ECO:0000313" key="9">
    <source>
        <dbReference type="Proteomes" id="UP000245629"/>
    </source>
</evidence>
<dbReference type="InterPro" id="IPR036227">
    <property type="entry name" value="Ribosomal_uL15/eL18_sf"/>
</dbReference>
<keyword evidence="9" id="KW-1185">Reference proteome</keyword>
<feature type="compositionally biased region" description="Gly residues" evidence="6">
    <location>
        <begin position="22"/>
        <end position="36"/>
    </location>
</feature>
<protein>
    <recommendedName>
        <fullName evidence="4">Large ribosomal subunit protein uL15</fullName>
    </recommendedName>
</protein>
<feature type="domain" description="Large ribosomal subunit protein uL15/eL18" evidence="7">
    <location>
        <begin position="76"/>
        <end position="151"/>
    </location>
</feature>
<keyword evidence="3 4" id="KW-0687">Ribonucleoprotein</keyword>
<feature type="region of interest" description="Disordered" evidence="6">
    <location>
        <begin position="1"/>
        <end position="41"/>
    </location>
</feature>
<evidence type="ECO:0000256" key="1">
    <source>
        <dbReference type="ARBA" id="ARBA00007320"/>
    </source>
</evidence>
<dbReference type="KEGG" id="azz:DEW08_10490"/>
<gene>
    <name evidence="4" type="primary">rplO</name>
    <name evidence="8" type="ORF">DEW08_10490</name>
</gene>
<keyword evidence="2 4" id="KW-0689">Ribosomal protein</keyword>
<dbReference type="Proteomes" id="UP000245629">
    <property type="component" value="Chromosome 2"/>
</dbReference>
<proteinExistence type="inferred from homology"/>
<dbReference type="PANTHER" id="PTHR12934:SF11">
    <property type="entry name" value="LARGE RIBOSOMAL SUBUNIT PROTEIN UL15M"/>
    <property type="match status" value="1"/>
</dbReference>
<evidence type="ECO:0000256" key="4">
    <source>
        <dbReference type="HAMAP-Rule" id="MF_01341"/>
    </source>
</evidence>
<dbReference type="GO" id="GO:0019843">
    <property type="term" value="F:rRNA binding"/>
    <property type="evidence" value="ECO:0007669"/>
    <property type="project" value="UniProtKB-UniRule"/>
</dbReference>
<dbReference type="HAMAP" id="MF_01341">
    <property type="entry name" value="Ribosomal_uL15"/>
    <property type="match status" value="1"/>
</dbReference>
<name>A0A2S2CQ11_9PROT</name>
<dbReference type="InterPro" id="IPR005749">
    <property type="entry name" value="Ribosomal_uL15_bac-type"/>
</dbReference>
<dbReference type="OrthoDB" id="9810293at2"/>
<dbReference type="GO" id="GO:0006412">
    <property type="term" value="P:translation"/>
    <property type="evidence" value="ECO:0007669"/>
    <property type="project" value="UniProtKB-UniRule"/>
</dbReference>
<feature type="compositionally biased region" description="Basic and acidic residues" evidence="6">
    <location>
        <begin position="1"/>
        <end position="12"/>
    </location>
</feature>
<dbReference type="InterPro" id="IPR030878">
    <property type="entry name" value="Ribosomal_uL15"/>
</dbReference>
<dbReference type="InterPro" id="IPR001196">
    <property type="entry name" value="Ribosomal_uL15_CS"/>
</dbReference>
<comment type="function">
    <text evidence="4">Binds to the 23S rRNA.</text>
</comment>
<dbReference type="NCBIfam" id="TIGR01071">
    <property type="entry name" value="rplO_bact"/>
    <property type="match status" value="1"/>
</dbReference>
<evidence type="ECO:0000313" key="8">
    <source>
        <dbReference type="EMBL" id="AWK86613.1"/>
    </source>
</evidence>
<evidence type="ECO:0000256" key="5">
    <source>
        <dbReference type="RuleBase" id="RU003888"/>
    </source>
</evidence>
<dbReference type="GO" id="GO:0003735">
    <property type="term" value="F:structural constituent of ribosome"/>
    <property type="evidence" value="ECO:0007669"/>
    <property type="project" value="InterPro"/>
</dbReference>
<accession>A0A2S2CQ11</accession>
<evidence type="ECO:0000256" key="2">
    <source>
        <dbReference type="ARBA" id="ARBA00022980"/>
    </source>
</evidence>
<organism evidence="8 9">
    <name type="scientific">Azospirillum thermophilum</name>
    <dbReference type="NCBI Taxonomy" id="2202148"/>
    <lineage>
        <taxon>Bacteria</taxon>
        <taxon>Pseudomonadati</taxon>
        <taxon>Pseudomonadota</taxon>
        <taxon>Alphaproteobacteria</taxon>
        <taxon>Rhodospirillales</taxon>
        <taxon>Azospirillaceae</taxon>
        <taxon>Azospirillum</taxon>
    </lineage>
</organism>
<dbReference type="InterPro" id="IPR021131">
    <property type="entry name" value="Ribosomal_uL15/eL18"/>
</dbReference>
<comment type="similarity">
    <text evidence="1 4 5">Belongs to the universal ribosomal protein uL15 family.</text>
</comment>
<dbReference type="GO" id="GO:0022625">
    <property type="term" value="C:cytosolic large ribosomal subunit"/>
    <property type="evidence" value="ECO:0007669"/>
    <property type="project" value="TreeGrafter"/>
</dbReference>
<keyword evidence="4" id="KW-0694">RNA-binding</keyword>
<sequence>MTKLNDLRDNPGARKSRMRVGRGIGSGKGKTGGRGVKGQTSRTGVAINGFEGGQMPLHRRLPKRGFRNIFAKEYSVVNLGMVQKAIDAGKLNAGETVDAAALQAAGVTGKVKKDGVRLLAKGALTAKVSFTVAGASKSAVEAVEKAGGSVTLTAPAAEAAE</sequence>
<dbReference type="AlphaFoldDB" id="A0A2S2CQ11"/>
<evidence type="ECO:0000256" key="3">
    <source>
        <dbReference type="ARBA" id="ARBA00023274"/>
    </source>
</evidence>
<dbReference type="SUPFAM" id="SSF52080">
    <property type="entry name" value="Ribosomal proteins L15p and L18e"/>
    <property type="match status" value="1"/>
</dbReference>
<dbReference type="Pfam" id="PF00828">
    <property type="entry name" value="Ribosomal_L27A"/>
    <property type="match status" value="1"/>
</dbReference>
<evidence type="ECO:0000259" key="7">
    <source>
        <dbReference type="Pfam" id="PF00828"/>
    </source>
</evidence>
<dbReference type="PROSITE" id="PS00475">
    <property type="entry name" value="RIBOSOMAL_L15"/>
    <property type="match status" value="1"/>
</dbReference>
<evidence type="ECO:0000256" key="6">
    <source>
        <dbReference type="SAM" id="MobiDB-lite"/>
    </source>
</evidence>
<dbReference type="Gene3D" id="3.100.10.10">
    <property type="match status" value="1"/>
</dbReference>
<keyword evidence="4" id="KW-0699">rRNA-binding</keyword>
<dbReference type="EMBL" id="CP029353">
    <property type="protein sequence ID" value="AWK86613.1"/>
    <property type="molecule type" value="Genomic_DNA"/>
</dbReference>
<dbReference type="PANTHER" id="PTHR12934">
    <property type="entry name" value="50S RIBOSOMAL PROTEIN L15"/>
    <property type="match status" value="1"/>
</dbReference>
<dbReference type="RefSeq" id="WP_109326902.1">
    <property type="nucleotide sequence ID" value="NZ_CP029353.1"/>
</dbReference>
<reference evidence="9" key="1">
    <citation type="submission" date="2018-05" db="EMBL/GenBank/DDBJ databases">
        <title>Azospirillum thermophila sp. nov., a novel isolated from hot spring.</title>
        <authorList>
            <person name="Zhao Z."/>
        </authorList>
    </citation>
    <scope>NUCLEOTIDE SEQUENCE [LARGE SCALE GENOMIC DNA]</scope>
    <source>
        <strain evidence="9">CFH 70021</strain>
    </source>
</reference>
<comment type="subunit">
    <text evidence="4">Part of the 50S ribosomal subunit.</text>
</comment>